<dbReference type="EMBL" id="BKCP01001113">
    <property type="protein sequence ID" value="GER26448.1"/>
    <property type="molecule type" value="Genomic_DNA"/>
</dbReference>
<comment type="caution">
    <text evidence="2">The sequence shown here is derived from an EMBL/GenBank/DDBJ whole genome shotgun (WGS) entry which is preliminary data.</text>
</comment>
<accession>A0A5A7P1V9</accession>
<dbReference type="Proteomes" id="UP000325081">
    <property type="component" value="Unassembled WGS sequence"/>
</dbReference>
<evidence type="ECO:0000313" key="2">
    <source>
        <dbReference type="EMBL" id="GER26448.1"/>
    </source>
</evidence>
<protein>
    <submittedName>
        <fullName evidence="2">Snaclec alboaggregin-A subunit alpha</fullName>
    </submittedName>
</protein>
<gene>
    <name evidence="2" type="ORF">STAS_02093</name>
</gene>
<keyword evidence="3" id="KW-1185">Reference proteome</keyword>
<organism evidence="2 3">
    <name type="scientific">Striga asiatica</name>
    <name type="common">Asiatic witchweed</name>
    <name type="synonym">Buchnera asiatica</name>
    <dbReference type="NCBI Taxonomy" id="4170"/>
    <lineage>
        <taxon>Eukaryota</taxon>
        <taxon>Viridiplantae</taxon>
        <taxon>Streptophyta</taxon>
        <taxon>Embryophyta</taxon>
        <taxon>Tracheophyta</taxon>
        <taxon>Spermatophyta</taxon>
        <taxon>Magnoliopsida</taxon>
        <taxon>eudicotyledons</taxon>
        <taxon>Gunneridae</taxon>
        <taxon>Pentapetalae</taxon>
        <taxon>asterids</taxon>
        <taxon>lamiids</taxon>
        <taxon>Lamiales</taxon>
        <taxon>Orobanchaceae</taxon>
        <taxon>Buchnereae</taxon>
        <taxon>Striga</taxon>
    </lineage>
</organism>
<proteinExistence type="predicted"/>
<name>A0A5A7P1V9_STRAF</name>
<evidence type="ECO:0000256" key="1">
    <source>
        <dbReference type="SAM" id="MobiDB-lite"/>
    </source>
</evidence>
<reference evidence="3" key="1">
    <citation type="journal article" date="2019" name="Curr. Biol.">
        <title>Genome Sequence of Striga asiatica Provides Insight into the Evolution of Plant Parasitism.</title>
        <authorList>
            <person name="Yoshida S."/>
            <person name="Kim S."/>
            <person name="Wafula E.K."/>
            <person name="Tanskanen J."/>
            <person name="Kim Y.M."/>
            <person name="Honaas L."/>
            <person name="Yang Z."/>
            <person name="Spallek T."/>
            <person name="Conn C.E."/>
            <person name="Ichihashi Y."/>
            <person name="Cheong K."/>
            <person name="Cui S."/>
            <person name="Der J.P."/>
            <person name="Gundlach H."/>
            <person name="Jiao Y."/>
            <person name="Hori C."/>
            <person name="Ishida J.K."/>
            <person name="Kasahara H."/>
            <person name="Kiba T."/>
            <person name="Kim M.S."/>
            <person name="Koo N."/>
            <person name="Laohavisit A."/>
            <person name="Lee Y.H."/>
            <person name="Lumba S."/>
            <person name="McCourt P."/>
            <person name="Mortimer J.C."/>
            <person name="Mutuku J.M."/>
            <person name="Nomura T."/>
            <person name="Sasaki-Sekimoto Y."/>
            <person name="Seto Y."/>
            <person name="Wang Y."/>
            <person name="Wakatake T."/>
            <person name="Sakakibara H."/>
            <person name="Demura T."/>
            <person name="Yamaguchi S."/>
            <person name="Yoneyama K."/>
            <person name="Manabe R.I."/>
            <person name="Nelson D.C."/>
            <person name="Schulman A.H."/>
            <person name="Timko M.P."/>
            <person name="dePamphilis C.W."/>
            <person name="Choi D."/>
            <person name="Shirasu K."/>
        </authorList>
    </citation>
    <scope>NUCLEOTIDE SEQUENCE [LARGE SCALE GENOMIC DNA]</scope>
    <source>
        <strain evidence="3">cv. UVA1</strain>
    </source>
</reference>
<evidence type="ECO:0000313" key="3">
    <source>
        <dbReference type="Proteomes" id="UP000325081"/>
    </source>
</evidence>
<dbReference type="AlphaFoldDB" id="A0A5A7P1V9"/>
<feature type="compositionally biased region" description="Basic and acidic residues" evidence="1">
    <location>
        <begin position="118"/>
        <end position="133"/>
    </location>
</feature>
<feature type="region of interest" description="Disordered" evidence="1">
    <location>
        <begin position="106"/>
        <end position="136"/>
    </location>
</feature>
<sequence>MWPYLLNIKIQHAHLKCQDPASPDADLPTIIVPNPGTAAFRGRAVARSRATPKLRVRALEQPQNEPHHCIGHLLGLAHVDVDHPAQPEVGREGRVHGLIRGSKAHDQFPGSELTLGGAREERERVDKDRRGQVDPRLSQSAQWHVLHLRHAGEAFLLERHVLDAIERDNHRMWMGLRSGATTTRHCRRIYPPLSLL</sequence>